<feature type="transmembrane region" description="Helical" evidence="2">
    <location>
        <begin position="26"/>
        <end position="46"/>
    </location>
</feature>
<evidence type="ECO:0000256" key="1">
    <source>
        <dbReference type="SAM" id="MobiDB-lite"/>
    </source>
</evidence>
<feature type="transmembrane region" description="Helical" evidence="2">
    <location>
        <begin position="151"/>
        <end position="170"/>
    </location>
</feature>
<dbReference type="Proteomes" id="UP000234632">
    <property type="component" value="Unassembled WGS sequence"/>
</dbReference>
<dbReference type="PANTHER" id="PTHR30590:SF2">
    <property type="entry name" value="INNER MEMBRANE PROTEIN"/>
    <property type="match status" value="1"/>
</dbReference>
<dbReference type="EMBL" id="LOMZ01000001">
    <property type="protein sequence ID" value="PLC12522.1"/>
    <property type="molecule type" value="Genomic_DNA"/>
</dbReference>
<feature type="transmembrane region" description="Helical" evidence="2">
    <location>
        <begin position="125"/>
        <end position="144"/>
    </location>
</feature>
<name>A0A2N4T2R9_9MICC</name>
<feature type="domain" description="DUF418" evidence="3">
    <location>
        <begin position="276"/>
        <end position="390"/>
    </location>
</feature>
<feature type="transmembrane region" description="Helical" evidence="2">
    <location>
        <begin position="304"/>
        <end position="322"/>
    </location>
</feature>
<dbReference type="InterPro" id="IPR052529">
    <property type="entry name" value="Bact_Transport_Assoc"/>
</dbReference>
<keyword evidence="2" id="KW-0812">Transmembrane</keyword>
<feature type="transmembrane region" description="Helical" evidence="2">
    <location>
        <begin position="205"/>
        <end position="223"/>
    </location>
</feature>
<dbReference type="PANTHER" id="PTHR30590">
    <property type="entry name" value="INNER MEMBRANE PROTEIN"/>
    <property type="match status" value="1"/>
</dbReference>
<dbReference type="AlphaFoldDB" id="A0A2N4T2R9"/>
<feature type="transmembrane region" description="Helical" evidence="2">
    <location>
        <begin position="58"/>
        <end position="81"/>
    </location>
</feature>
<dbReference type="InterPro" id="IPR012429">
    <property type="entry name" value="HGSNAT_cat"/>
</dbReference>
<organism evidence="5 6">
    <name type="scientific">Kocuria flava</name>
    <dbReference type="NCBI Taxonomy" id="446860"/>
    <lineage>
        <taxon>Bacteria</taxon>
        <taxon>Bacillati</taxon>
        <taxon>Actinomycetota</taxon>
        <taxon>Actinomycetes</taxon>
        <taxon>Micrococcales</taxon>
        <taxon>Micrococcaceae</taxon>
        <taxon>Kocuria</taxon>
    </lineage>
</organism>
<feature type="transmembrane region" description="Helical" evidence="2">
    <location>
        <begin position="101"/>
        <end position="119"/>
    </location>
</feature>
<feature type="region of interest" description="Disordered" evidence="1">
    <location>
        <begin position="1"/>
        <end position="26"/>
    </location>
</feature>
<evidence type="ECO:0000313" key="6">
    <source>
        <dbReference type="Proteomes" id="UP000234632"/>
    </source>
</evidence>
<proteinExistence type="predicted"/>
<reference evidence="5 6" key="1">
    <citation type="submission" date="2015-12" db="EMBL/GenBank/DDBJ databases">
        <authorList>
            <person name="Shamseldin A."/>
            <person name="Moawad H."/>
            <person name="Abd El-Rahim W.M."/>
            <person name="Sadowsky M.J."/>
        </authorList>
    </citation>
    <scope>NUCLEOTIDE SEQUENCE [LARGE SCALE GENOMIC DNA]</scope>
    <source>
        <strain evidence="5 6">S43</strain>
    </source>
</reference>
<evidence type="ECO:0000256" key="2">
    <source>
        <dbReference type="SAM" id="Phobius"/>
    </source>
</evidence>
<comment type="caution">
    <text evidence="5">The sequence shown here is derived from an EMBL/GenBank/DDBJ whole genome shotgun (WGS) entry which is preliminary data.</text>
</comment>
<evidence type="ECO:0000259" key="4">
    <source>
        <dbReference type="Pfam" id="PF07786"/>
    </source>
</evidence>
<dbReference type="InterPro" id="IPR007349">
    <property type="entry name" value="DUF418"/>
</dbReference>
<dbReference type="Pfam" id="PF07786">
    <property type="entry name" value="HGSNAT_cat"/>
    <property type="match status" value="1"/>
</dbReference>
<dbReference type="RefSeq" id="WP_101852104.1">
    <property type="nucleotide sequence ID" value="NZ_LOMZ01000001.1"/>
</dbReference>
<evidence type="ECO:0000259" key="3">
    <source>
        <dbReference type="Pfam" id="PF04235"/>
    </source>
</evidence>
<dbReference type="Pfam" id="PF04235">
    <property type="entry name" value="DUF418"/>
    <property type="match status" value="1"/>
</dbReference>
<keyword evidence="2" id="KW-1133">Transmembrane helix</keyword>
<keyword evidence="2" id="KW-0472">Membrane</keyword>
<accession>A0A2N4T2R9</accession>
<feature type="transmembrane region" description="Helical" evidence="2">
    <location>
        <begin position="230"/>
        <end position="253"/>
    </location>
</feature>
<evidence type="ECO:0000313" key="5">
    <source>
        <dbReference type="EMBL" id="PLC12522.1"/>
    </source>
</evidence>
<gene>
    <name evidence="5" type="ORF">AUQ48_10180</name>
</gene>
<feature type="transmembrane region" description="Helical" evidence="2">
    <location>
        <begin position="329"/>
        <end position="351"/>
    </location>
</feature>
<sequence length="412" mass="43313">MDDRSTHRRAQTPADGRAARRPTGRVPAVDAARGLALVGLTAIHFLPAAYEGTSTPSLSWLLFAGDSAALFALVAGVGLALSSGGRRPRTGREMRAVRAGIAVRALLVAALGLSIGYLLPQEFPPAISILPAYGVFFLLSLPFLGLQVRTLLICAGAAAVLAPLLVHAVGGRLPEYSSHNPTFAHLVTEPAALLSQLLLTGTYPALPYLAYLLTGIAVGRLNLNSRRVQGGLLAAGAGLAAVAKLVSWLLLYATSGYMTLLYSIPELTRQQLDDMIVFGPAEALPTNSLWWQVLSAPHANTPFSVLWSLGVAVAAVGALLLIARRYGAWLNPLAAVGAMTLTLYTGQLVLLSFEVHYAYPLLWCLAVLVLSVLFALAWRHAFGQGPLERVVSGAAGAARRRVLARGAADGPA</sequence>
<feature type="transmembrane region" description="Helical" evidence="2">
    <location>
        <begin position="357"/>
        <end position="378"/>
    </location>
</feature>
<evidence type="ECO:0008006" key="7">
    <source>
        <dbReference type="Google" id="ProtNLM"/>
    </source>
</evidence>
<protein>
    <recommendedName>
        <fullName evidence="7">Heparan-alpha-glucosaminide N-acetyltransferase catalytic domain-containing protein</fullName>
    </recommendedName>
</protein>
<feature type="compositionally biased region" description="Basic residues" evidence="1">
    <location>
        <begin position="1"/>
        <end position="10"/>
    </location>
</feature>
<feature type="domain" description="Heparan-alpha-glucosaminide N-acetyltransferase catalytic" evidence="4">
    <location>
        <begin position="25"/>
        <end position="227"/>
    </location>
</feature>